<proteinExistence type="predicted"/>
<keyword evidence="2" id="KW-1185">Reference proteome</keyword>
<dbReference type="AlphaFoldDB" id="A0A0L0BMV9"/>
<accession>A0A0L0BMV9</accession>
<evidence type="ECO:0000313" key="1">
    <source>
        <dbReference type="EMBL" id="KNC20604.1"/>
    </source>
</evidence>
<evidence type="ECO:0000313" key="2">
    <source>
        <dbReference type="Proteomes" id="UP000037069"/>
    </source>
</evidence>
<reference evidence="1 2" key="1">
    <citation type="journal article" date="2015" name="Nat. Commun.">
        <title>Lucilia cuprina genome unlocks parasitic fly biology to underpin future interventions.</title>
        <authorList>
            <person name="Anstead C.A."/>
            <person name="Korhonen P.K."/>
            <person name="Young N.D."/>
            <person name="Hall R.S."/>
            <person name="Jex A.R."/>
            <person name="Murali S.C."/>
            <person name="Hughes D.S."/>
            <person name="Lee S.F."/>
            <person name="Perry T."/>
            <person name="Stroehlein A.J."/>
            <person name="Ansell B.R."/>
            <person name="Breugelmans B."/>
            <person name="Hofmann A."/>
            <person name="Qu J."/>
            <person name="Dugan S."/>
            <person name="Lee S.L."/>
            <person name="Chao H."/>
            <person name="Dinh H."/>
            <person name="Han Y."/>
            <person name="Doddapaneni H.V."/>
            <person name="Worley K.C."/>
            <person name="Muzny D.M."/>
            <person name="Ioannidis P."/>
            <person name="Waterhouse R.M."/>
            <person name="Zdobnov E.M."/>
            <person name="James P.J."/>
            <person name="Bagnall N.H."/>
            <person name="Kotze A.C."/>
            <person name="Gibbs R.A."/>
            <person name="Richards S."/>
            <person name="Batterham P."/>
            <person name="Gasser R.B."/>
        </authorList>
    </citation>
    <scope>NUCLEOTIDE SEQUENCE [LARGE SCALE GENOMIC DNA]</scope>
    <source>
        <strain evidence="1 2">LS</strain>
        <tissue evidence="1">Full body</tissue>
    </source>
</reference>
<sequence>MKRNKKLDRKKLCCKIEFALAQDSVKQRTQKKIKELYAFIPRPPTTTAKFETAIETTITTPRIVLLLLLWPTKSTNKPNQLNLEHFTYKQEKQKKNETKTLLLLMRIRYGGPVFTLEKNLLLLPQNTLRNLTAWLLRYHPLNSTYRHRFVESEKNNTLRTIVVWDIDTINTPKIMSFQDEGIHLNQCEYSGHQQNKKYFMQRNLSSYQQSFRHRKGSTLKT</sequence>
<dbReference type="EMBL" id="JRES01001712">
    <property type="protein sequence ID" value="KNC20604.1"/>
    <property type="molecule type" value="Genomic_DNA"/>
</dbReference>
<comment type="caution">
    <text evidence="1">The sequence shown here is derived from an EMBL/GenBank/DDBJ whole genome shotgun (WGS) entry which is preliminary data.</text>
</comment>
<dbReference type="Proteomes" id="UP000037069">
    <property type="component" value="Unassembled WGS sequence"/>
</dbReference>
<organism evidence="1 2">
    <name type="scientific">Lucilia cuprina</name>
    <name type="common">Green bottle fly</name>
    <name type="synonym">Australian sheep blowfly</name>
    <dbReference type="NCBI Taxonomy" id="7375"/>
    <lineage>
        <taxon>Eukaryota</taxon>
        <taxon>Metazoa</taxon>
        <taxon>Ecdysozoa</taxon>
        <taxon>Arthropoda</taxon>
        <taxon>Hexapoda</taxon>
        <taxon>Insecta</taxon>
        <taxon>Pterygota</taxon>
        <taxon>Neoptera</taxon>
        <taxon>Endopterygota</taxon>
        <taxon>Diptera</taxon>
        <taxon>Brachycera</taxon>
        <taxon>Muscomorpha</taxon>
        <taxon>Oestroidea</taxon>
        <taxon>Calliphoridae</taxon>
        <taxon>Luciliinae</taxon>
        <taxon>Lucilia</taxon>
    </lineage>
</organism>
<gene>
    <name evidence="1" type="ORF">FF38_00433</name>
</gene>
<name>A0A0L0BMV9_LUCCU</name>
<protein>
    <submittedName>
        <fullName evidence="1">Uncharacterized protein</fullName>
    </submittedName>
</protein>